<keyword evidence="1" id="KW-0472">Membrane</keyword>
<proteinExistence type="predicted"/>
<accession>A0A4V1IQV0</accession>
<keyword evidence="1" id="KW-0812">Transmembrane</keyword>
<evidence type="ECO:0000313" key="3">
    <source>
        <dbReference type="Proteomes" id="UP000269721"/>
    </source>
</evidence>
<sequence length="145" mass="16448">MNSDLAPPPPPPPPYPKVGWGCPPTYPKYAFVGTAVKLSPDLDGILPLTLGSPAFWFALLLIPLTANLRDFTRKYLKRTEFTKSYHTIQEVQKYNIPDYRPRMEWFRNAVHKLRLIQRLKRTSGFAFSQGDGGQTGIICAYDYVG</sequence>
<evidence type="ECO:0000313" key="2">
    <source>
        <dbReference type="EMBL" id="RKO87827.1"/>
    </source>
</evidence>
<dbReference type="Proteomes" id="UP000269721">
    <property type="component" value="Unassembled WGS sequence"/>
</dbReference>
<keyword evidence="3" id="KW-1185">Reference proteome</keyword>
<name>A0A4V1IQV0_9FUNG</name>
<evidence type="ECO:0000256" key="1">
    <source>
        <dbReference type="SAM" id="Phobius"/>
    </source>
</evidence>
<dbReference type="EMBL" id="KZ997135">
    <property type="protein sequence ID" value="RKO87827.1"/>
    <property type="molecule type" value="Genomic_DNA"/>
</dbReference>
<dbReference type="AlphaFoldDB" id="A0A4V1IQV0"/>
<reference evidence="3" key="1">
    <citation type="journal article" date="2018" name="Nat. Microbiol.">
        <title>Leveraging single-cell genomics to expand the fungal tree of life.</title>
        <authorList>
            <person name="Ahrendt S.R."/>
            <person name="Quandt C.A."/>
            <person name="Ciobanu D."/>
            <person name="Clum A."/>
            <person name="Salamov A."/>
            <person name="Andreopoulos B."/>
            <person name="Cheng J.F."/>
            <person name="Woyke T."/>
            <person name="Pelin A."/>
            <person name="Henrissat B."/>
            <person name="Reynolds N.K."/>
            <person name="Benny G.L."/>
            <person name="Smith M.E."/>
            <person name="James T.Y."/>
            <person name="Grigoriev I.V."/>
        </authorList>
    </citation>
    <scope>NUCLEOTIDE SEQUENCE [LARGE SCALE GENOMIC DNA]</scope>
</reference>
<feature type="transmembrane region" description="Helical" evidence="1">
    <location>
        <begin position="45"/>
        <end position="68"/>
    </location>
</feature>
<gene>
    <name evidence="2" type="ORF">BDK51DRAFT_34207</name>
</gene>
<keyword evidence="1" id="KW-1133">Transmembrane helix</keyword>
<protein>
    <submittedName>
        <fullName evidence="2">Uncharacterized protein</fullName>
    </submittedName>
</protein>
<organism evidence="2 3">
    <name type="scientific">Blyttiomyces helicus</name>
    <dbReference type="NCBI Taxonomy" id="388810"/>
    <lineage>
        <taxon>Eukaryota</taxon>
        <taxon>Fungi</taxon>
        <taxon>Fungi incertae sedis</taxon>
        <taxon>Chytridiomycota</taxon>
        <taxon>Chytridiomycota incertae sedis</taxon>
        <taxon>Chytridiomycetes</taxon>
        <taxon>Chytridiomycetes incertae sedis</taxon>
        <taxon>Blyttiomyces</taxon>
    </lineage>
</organism>
<dbReference type="OrthoDB" id="377733at2759"/>